<dbReference type="SUPFAM" id="SSF56672">
    <property type="entry name" value="DNA/RNA polymerases"/>
    <property type="match status" value="1"/>
</dbReference>
<feature type="domain" description="Reverse transcriptase RNase H-like" evidence="8">
    <location>
        <begin position="95"/>
        <end position="176"/>
    </location>
</feature>
<dbReference type="GO" id="GO:0004519">
    <property type="term" value="F:endonuclease activity"/>
    <property type="evidence" value="ECO:0007669"/>
    <property type="project" value="UniProtKB-KW"/>
</dbReference>
<dbReference type="Pfam" id="PF17917">
    <property type="entry name" value="RT_RNaseH"/>
    <property type="match status" value="1"/>
</dbReference>
<evidence type="ECO:0000259" key="8">
    <source>
        <dbReference type="Pfam" id="PF17917"/>
    </source>
</evidence>
<evidence type="ECO:0000313" key="11">
    <source>
        <dbReference type="Proteomes" id="UP000887159"/>
    </source>
</evidence>
<gene>
    <name evidence="10" type="primary">pol</name>
    <name evidence="10" type="ORF">TNCV_1630491</name>
</gene>
<dbReference type="EMBL" id="BMAU01021366">
    <property type="protein sequence ID" value="GFY23767.1"/>
    <property type="molecule type" value="Genomic_DNA"/>
</dbReference>
<evidence type="ECO:0000256" key="3">
    <source>
        <dbReference type="ARBA" id="ARBA00022695"/>
    </source>
</evidence>
<reference evidence="10" key="1">
    <citation type="submission" date="2020-08" db="EMBL/GenBank/DDBJ databases">
        <title>Multicomponent nature underlies the extraordinary mechanical properties of spider dragline silk.</title>
        <authorList>
            <person name="Kono N."/>
            <person name="Nakamura H."/>
            <person name="Mori M."/>
            <person name="Yoshida Y."/>
            <person name="Ohtoshi R."/>
            <person name="Malay A.D."/>
            <person name="Moran D.A.P."/>
            <person name="Tomita M."/>
            <person name="Numata K."/>
            <person name="Arakawa K."/>
        </authorList>
    </citation>
    <scope>NUCLEOTIDE SEQUENCE</scope>
</reference>
<feature type="domain" description="Integrase zinc-binding" evidence="9">
    <location>
        <begin position="285"/>
        <end position="341"/>
    </location>
</feature>
<evidence type="ECO:0000256" key="7">
    <source>
        <dbReference type="ARBA" id="ARBA00022918"/>
    </source>
</evidence>
<dbReference type="InterPro" id="IPR041373">
    <property type="entry name" value="RT_RNaseH"/>
</dbReference>
<protein>
    <recommendedName>
        <fullName evidence="1">RNA-directed DNA polymerase</fullName>
        <ecNumber evidence="1">2.7.7.49</ecNumber>
    </recommendedName>
</protein>
<name>A0A8X6VWC0_TRICX</name>
<keyword evidence="5" id="KW-0255">Endonuclease</keyword>
<dbReference type="FunFam" id="1.10.340.70:FF:000001">
    <property type="entry name" value="Retrovirus-related Pol polyprotein from transposon gypsy-like Protein"/>
    <property type="match status" value="1"/>
</dbReference>
<dbReference type="EC" id="2.7.7.49" evidence="1"/>
<comment type="caution">
    <text evidence="10">The sequence shown here is derived from an EMBL/GenBank/DDBJ whole genome shotgun (WGS) entry which is preliminary data.</text>
</comment>
<evidence type="ECO:0000259" key="9">
    <source>
        <dbReference type="Pfam" id="PF17921"/>
    </source>
</evidence>
<sequence>MTNLDLKILNVVPSYYHHNDVGVAEYHHRQHLPHLAAHKWLTHVLVETFLPTMLLYEMNTLHMKILLNLRCAALEQMQQLKELFSIGNDFLDKHAVLNQEQRPIVYASRTLSSTEKYYTVTEREYLAVIWALNKIRTYLGSLPVKVITDHAALTRLISGKNLSSRMIMWVLKLAEFNIEWGHRFETQNAVADVLSRNLVESTVGKNVACAVIRDLVLSSREQLIEEQRRDPELGHIYRYFETPEDSSVNATICENWSRDFRLVEGLLFYAKYATALGEMRVYIAQSLRGEIMREFHDKPIASHLRRNKTYSKICDVCYFHYMRKYVNQYVFSCHVCQTVNYKNTLPAGRLVPIVTNYPNEIVTLDLLGPYPASRVRRNRYVLVITDHFSK</sequence>
<dbReference type="Gene3D" id="1.10.340.70">
    <property type="match status" value="1"/>
</dbReference>
<keyword evidence="2" id="KW-0808">Transferase</keyword>
<dbReference type="InterPro" id="IPR041588">
    <property type="entry name" value="Integrase_H2C2"/>
</dbReference>
<keyword evidence="7" id="KW-0695">RNA-directed DNA polymerase</keyword>
<keyword evidence="4" id="KW-0540">Nuclease</keyword>
<dbReference type="PANTHER" id="PTHR37984">
    <property type="entry name" value="PROTEIN CBG26694"/>
    <property type="match status" value="1"/>
</dbReference>
<dbReference type="GO" id="GO:0003964">
    <property type="term" value="F:RNA-directed DNA polymerase activity"/>
    <property type="evidence" value="ECO:0007669"/>
    <property type="project" value="UniProtKB-KW"/>
</dbReference>
<evidence type="ECO:0000313" key="10">
    <source>
        <dbReference type="EMBL" id="GFY23767.1"/>
    </source>
</evidence>
<dbReference type="InterPro" id="IPR050951">
    <property type="entry name" value="Retrovirus_Pol_polyprotein"/>
</dbReference>
<evidence type="ECO:0000256" key="6">
    <source>
        <dbReference type="ARBA" id="ARBA00022801"/>
    </source>
</evidence>
<proteinExistence type="predicted"/>
<evidence type="ECO:0000256" key="1">
    <source>
        <dbReference type="ARBA" id="ARBA00012493"/>
    </source>
</evidence>
<dbReference type="PANTHER" id="PTHR37984:SF5">
    <property type="entry name" value="PROTEIN NYNRIN-LIKE"/>
    <property type="match status" value="1"/>
</dbReference>
<dbReference type="AlphaFoldDB" id="A0A8X6VWC0"/>
<dbReference type="CDD" id="cd09274">
    <property type="entry name" value="RNase_HI_RT_Ty3"/>
    <property type="match status" value="1"/>
</dbReference>
<keyword evidence="11" id="KW-1185">Reference proteome</keyword>
<dbReference type="Pfam" id="PF17921">
    <property type="entry name" value="Integrase_H2C2"/>
    <property type="match status" value="1"/>
</dbReference>
<accession>A0A8X6VWC0</accession>
<evidence type="ECO:0000256" key="2">
    <source>
        <dbReference type="ARBA" id="ARBA00022679"/>
    </source>
</evidence>
<dbReference type="Proteomes" id="UP000887159">
    <property type="component" value="Unassembled WGS sequence"/>
</dbReference>
<evidence type="ECO:0000256" key="4">
    <source>
        <dbReference type="ARBA" id="ARBA00022722"/>
    </source>
</evidence>
<dbReference type="InterPro" id="IPR043502">
    <property type="entry name" value="DNA/RNA_pol_sf"/>
</dbReference>
<evidence type="ECO:0000256" key="5">
    <source>
        <dbReference type="ARBA" id="ARBA00022759"/>
    </source>
</evidence>
<keyword evidence="6" id="KW-0378">Hydrolase</keyword>
<dbReference type="GO" id="GO:0016787">
    <property type="term" value="F:hydrolase activity"/>
    <property type="evidence" value="ECO:0007669"/>
    <property type="project" value="UniProtKB-KW"/>
</dbReference>
<organism evidence="10 11">
    <name type="scientific">Trichonephila clavipes</name>
    <name type="common">Golden silk orbweaver</name>
    <name type="synonym">Nephila clavipes</name>
    <dbReference type="NCBI Taxonomy" id="2585209"/>
    <lineage>
        <taxon>Eukaryota</taxon>
        <taxon>Metazoa</taxon>
        <taxon>Ecdysozoa</taxon>
        <taxon>Arthropoda</taxon>
        <taxon>Chelicerata</taxon>
        <taxon>Arachnida</taxon>
        <taxon>Araneae</taxon>
        <taxon>Araneomorphae</taxon>
        <taxon>Entelegynae</taxon>
        <taxon>Araneoidea</taxon>
        <taxon>Nephilidae</taxon>
        <taxon>Trichonephila</taxon>
    </lineage>
</organism>
<keyword evidence="3" id="KW-0548">Nucleotidyltransferase</keyword>